<accession>A0A653DS48</accession>
<dbReference type="FunFam" id="1.10.10.1410:FF:000002">
    <property type="entry name" value="60S acidic ribosomal protein P2"/>
    <property type="match status" value="1"/>
</dbReference>
<comment type="similarity">
    <text evidence="2">Belongs to the eukaryotic ribosomal protein P1/P2 family.</text>
</comment>
<evidence type="ECO:0000256" key="4">
    <source>
        <dbReference type="ARBA" id="ARBA00023274"/>
    </source>
</evidence>
<dbReference type="GO" id="GO:0022625">
    <property type="term" value="C:cytosolic large ribosomal subunit"/>
    <property type="evidence" value="ECO:0007669"/>
    <property type="project" value="InterPro"/>
</dbReference>
<dbReference type="Gene3D" id="1.10.10.1410">
    <property type="match status" value="1"/>
</dbReference>
<organism evidence="7 8">
    <name type="scientific">Callosobruchus maculatus</name>
    <name type="common">Southern cowpea weevil</name>
    <name type="synonym">Pulse bruchid</name>
    <dbReference type="NCBI Taxonomy" id="64391"/>
    <lineage>
        <taxon>Eukaryota</taxon>
        <taxon>Metazoa</taxon>
        <taxon>Ecdysozoa</taxon>
        <taxon>Arthropoda</taxon>
        <taxon>Hexapoda</taxon>
        <taxon>Insecta</taxon>
        <taxon>Pterygota</taxon>
        <taxon>Neoptera</taxon>
        <taxon>Endopterygota</taxon>
        <taxon>Coleoptera</taxon>
        <taxon>Polyphaga</taxon>
        <taxon>Cucujiformia</taxon>
        <taxon>Chrysomeloidea</taxon>
        <taxon>Chrysomelidae</taxon>
        <taxon>Bruchinae</taxon>
        <taxon>Bruchini</taxon>
        <taxon>Callosobruchus</taxon>
    </lineage>
</organism>
<keyword evidence="3" id="KW-0689">Ribosomal protein</keyword>
<dbReference type="GO" id="GO:0003735">
    <property type="term" value="F:structural constituent of ribosome"/>
    <property type="evidence" value="ECO:0007669"/>
    <property type="project" value="InterPro"/>
</dbReference>
<proteinExistence type="inferred from homology"/>
<dbReference type="InterPro" id="IPR044076">
    <property type="entry name" value="Ribosomal_P2"/>
</dbReference>
<dbReference type="InterPro" id="IPR038716">
    <property type="entry name" value="P1/P2_N_sf"/>
</dbReference>
<evidence type="ECO:0000256" key="5">
    <source>
        <dbReference type="ARBA" id="ARBA00035301"/>
    </source>
</evidence>
<dbReference type="Proteomes" id="UP000410492">
    <property type="component" value="Unassembled WGS sequence"/>
</dbReference>
<dbReference type="OrthoDB" id="1227494at2759"/>
<dbReference type="EMBL" id="CAACVG010014358">
    <property type="protein sequence ID" value="VEN63063.1"/>
    <property type="molecule type" value="Genomic_DNA"/>
</dbReference>
<evidence type="ECO:0000313" key="7">
    <source>
        <dbReference type="EMBL" id="VEN63063.1"/>
    </source>
</evidence>
<evidence type="ECO:0000256" key="2">
    <source>
        <dbReference type="ARBA" id="ARBA00005436"/>
    </source>
</evidence>
<comment type="function">
    <text evidence="1">Plays an important role in the elongation step of protein synthesis.</text>
</comment>
<dbReference type="AlphaFoldDB" id="A0A653DS48"/>
<name>A0A653DS48_CALMS</name>
<reference evidence="7 8" key="1">
    <citation type="submission" date="2019-01" db="EMBL/GenBank/DDBJ databases">
        <authorList>
            <person name="Sayadi A."/>
        </authorList>
    </citation>
    <scope>NUCLEOTIDE SEQUENCE [LARGE SCALE GENOMIC DNA]</scope>
</reference>
<keyword evidence="8" id="KW-1185">Reference proteome</keyword>
<dbReference type="CDD" id="cd05833">
    <property type="entry name" value="Ribosomal_P2"/>
    <property type="match status" value="1"/>
</dbReference>
<dbReference type="PANTHER" id="PTHR21141:SF5">
    <property type="entry name" value="LARGE RIBOSOMAL SUBUNIT PROTEIN P2"/>
    <property type="match status" value="1"/>
</dbReference>
<keyword evidence="4" id="KW-0687">Ribonucleoprotein</keyword>
<sequence>MRYVAAYLFAVLGGKASPSGTDIVKMLGPVGVEADGERIKRVISELSGKSIEELISQGREKLLKGCRRCCSSCSS</sequence>
<evidence type="ECO:0000256" key="1">
    <source>
        <dbReference type="ARBA" id="ARBA00003362"/>
    </source>
</evidence>
<evidence type="ECO:0000313" key="8">
    <source>
        <dbReference type="Proteomes" id="UP000410492"/>
    </source>
</evidence>
<dbReference type="PANTHER" id="PTHR21141">
    <property type="entry name" value="60S ACIDIC RIBOSOMAL PROTEIN FAMILY MEMBER"/>
    <property type="match status" value="1"/>
</dbReference>
<evidence type="ECO:0000256" key="6">
    <source>
        <dbReference type="ARBA" id="ARBA00035443"/>
    </source>
</evidence>
<gene>
    <name evidence="7" type="ORF">CALMAC_LOCUS20004</name>
</gene>
<dbReference type="GO" id="GO:0002182">
    <property type="term" value="P:cytoplasmic translational elongation"/>
    <property type="evidence" value="ECO:0007669"/>
    <property type="project" value="InterPro"/>
</dbReference>
<dbReference type="Pfam" id="PF00428">
    <property type="entry name" value="Ribosomal_60s"/>
    <property type="match status" value="1"/>
</dbReference>
<evidence type="ECO:0000256" key="3">
    <source>
        <dbReference type="ARBA" id="ARBA00022980"/>
    </source>
</evidence>
<protein>
    <recommendedName>
        <fullName evidence="5">Large ribosomal subunit protein P2</fullName>
    </recommendedName>
    <alternativeName>
        <fullName evidence="6">60S acidic ribosomal protein P2</fullName>
    </alternativeName>
</protein>